<feature type="compositionally biased region" description="Basic and acidic residues" evidence="6">
    <location>
        <begin position="191"/>
        <end position="201"/>
    </location>
</feature>
<dbReference type="GO" id="GO:0005634">
    <property type="term" value="C:nucleus"/>
    <property type="evidence" value="ECO:0007669"/>
    <property type="project" value="UniProtKB-SubCell"/>
</dbReference>
<sequence>MTEEHLSTCFCSDADESNWSSKEQDLSINTLDTVGRWTTPMVRLLIKQYIDNKNNTNLFGKRLWTNVAVSMQEKGYPVNPHQCSEKWRNLKKTYIKIRDTVGKNASRRNKWEFYNEMEEALGEQSNSLSASPIDNCNVNEEITDNNSIERPVEVVTSQTISNIPLELCKFEVYSNDDSSTQPSSPLAHSPALHEERSDEKINYSNSTQEISTKRKSPPLEWYDKYLEELRAARYDRNKRHQDKQLFRQQLLDLCKQMLITSSSNSKEMSS</sequence>
<evidence type="ECO:0000256" key="4">
    <source>
        <dbReference type="ARBA" id="ARBA00023163"/>
    </source>
</evidence>
<feature type="region of interest" description="Disordered" evidence="6">
    <location>
        <begin position="176"/>
        <end position="214"/>
    </location>
</feature>
<protein>
    <recommendedName>
        <fullName evidence="7">Myb/SANT-like DNA-binding domain-containing protein</fullName>
    </recommendedName>
</protein>
<evidence type="ECO:0000313" key="9">
    <source>
        <dbReference type="Proteomes" id="UP001152798"/>
    </source>
</evidence>
<dbReference type="OrthoDB" id="6621482at2759"/>
<evidence type="ECO:0000259" key="7">
    <source>
        <dbReference type="Pfam" id="PF13837"/>
    </source>
</evidence>
<keyword evidence="2" id="KW-0805">Transcription regulation</keyword>
<comment type="subcellular location">
    <subcellularLocation>
        <location evidence="1">Nucleus</location>
    </subcellularLocation>
</comment>
<evidence type="ECO:0000256" key="2">
    <source>
        <dbReference type="ARBA" id="ARBA00023015"/>
    </source>
</evidence>
<keyword evidence="3" id="KW-0238">DNA-binding</keyword>
<gene>
    <name evidence="8" type="ORF">NEZAVI_LOCUS15492</name>
</gene>
<proteinExistence type="predicted"/>
<dbReference type="AlphaFoldDB" id="A0A9P0MXH6"/>
<dbReference type="PANTHER" id="PTHR21654:SF84">
    <property type="entry name" value="SI:DKEY-66I24.7"/>
    <property type="match status" value="1"/>
</dbReference>
<evidence type="ECO:0000256" key="3">
    <source>
        <dbReference type="ARBA" id="ARBA00023125"/>
    </source>
</evidence>
<dbReference type="PANTHER" id="PTHR21654">
    <property type="entry name" value="FI21293P1"/>
    <property type="match status" value="1"/>
</dbReference>
<reference evidence="8" key="1">
    <citation type="submission" date="2022-01" db="EMBL/GenBank/DDBJ databases">
        <authorList>
            <person name="King R."/>
        </authorList>
    </citation>
    <scope>NUCLEOTIDE SEQUENCE</scope>
</reference>
<keyword evidence="9" id="KW-1185">Reference proteome</keyword>
<evidence type="ECO:0000256" key="6">
    <source>
        <dbReference type="SAM" id="MobiDB-lite"/>
    </source>
</evidence>
<evidence type="ECO:0000256" key="1">
    <source>
        <dbReference type="ARBA" id="ARBA00004123"/>
    </source>
</evidence>
<feature type="compositionally biased region" description="Polar residues" evidence="6">
    <location>
        <begin position="176"/>
        <end position="186"/>
    </location>
</feature>
<accession>A0A9P0MXH6</accession>
<evidence type="ECO:0000256" key="5">
    <source>
        <dbReference type="ARBA" id="ARBA00023242"/>
    </source>
</evidence>
<name>A0A9P0MXH6_NEZVI</name>
<dbReference type="EMBL" id="OV725083">
    <property type="protein sequence ID" value="CAH1407861.1"/>
    <property type="molecule type" value="Genomic_DNA"/>
</dbReference>
<dbReference type="Pfam" id="PF13837">
    <property type="entry name" value="Myb_DNA-bind_4"/>
    <property type="match status" value="1"/>
</dbReference>
<evidence type="ECO:0000313" key="8">
    <source>
        <dbReference type="EMBL" id="CAH1407861.1"/>
    </source>
</evidence>
<keyword evidence="4" id="KW-0804">Transcription</keyword>
<dbReference type="Gene3D" id="1.10.10.60">
    <property type="entry name" value="Homeodomain-like"/>
    <property type="match status" value="1"/>
</dbReference>
<dbReference type="GO" id="GO:0003677">
    <property type="term" value="F:DNA binding"/>
    <property type="evidence" value="ECO:0007669"/>
    <property type="project" value="UniProtKB-KW"/>
</dbReference>
<dbReference type="Proteomes" id="UP001152798">
    <property type="component" value="Chromosome 7"/>
</dbReference>
<organism evidence="8 9">
    <name type="scientific">Nezara viridula</name>
    <name type="common">Southern green stink bug</name>
    <name type="synonym">Cimex viridulus</name>
    <dbReference type="NCBI Taxonomy" id="85310"/>
    <lineage>
        <taxon>Eukaryota</taxon>
        <taxon>Metazoa</taxon>
        <taxon>Ecdysozoa</taxon>
        <taxon>Arthropoda</taxon>
        <taxon>Hexapoda</taxon>
        <taxon>Insecta</taxon>
        <taxon>Pterygota</taxon>
        <taxon>Neoptera</taxon>
        <taxon>Paraneoptera</taxon>
        <taxon>Hemiptera</taxon>
        <taxon>Heteroptera</taxon>
        <taxon>Panheteroptera</taxon>
        <taxon>Pentatomomorpha</taxon>
        <taxon>Pentatomoidea</taxon>
        <taxon>Pentatomidae</taxon>
        <taxon>Pentatominae</taxon>
        <taxon>Nezara</taxon>
    </lineage>
</organism>
<feature type="domain" description="Myb/SANT-like DNA-binding" evidence="7">
    <location>
        <begin position="36"/>
        <end position="119"/>
    </location>
</feature>
<dbReference type="InterPro" id="IPR044822">
    <property type="entry name" value="Myb_DNA-bind_4"/>
</dbReference>
<dbReference type="GO" id="GO:0010468">
    <property type="term" value="P:regulation of gene expression"/>
    <property type="evidence" value="ECO:0007669"/>
    <property type="project" value="UniProtKB-ARBA"/>
</dbReference>
<keyword evidence="5" id="KW-0539">Nucleus</keyword>